<dbReference type="InterPro" id="IPR017850">
    <property type="entry name" value="Alkaline_phosphatase_core_sf"/>
</dbReference>
<evidence type="ECO:0000313" key="4">
    <source>
        <dbReference type="Proteomes" id="UP001589838"/>
    </source>
</evidence>
<dbReference type="SUPFAM" id="SSF53649">
    <property type="entry name" value="Alkaline phosphatase-like"/>
    <property type="match status" value="1"/>
</dbReference>
<dbReference type="PANTHER" id="PTHR42693">
    <property type="entry name" value="ARYLSULFATASE FAMILY MEMBER"/>
    <property type="match status" value="1"/>
</dbReference>
<dbReference type="InterPro" id="IPR050738">
    <property type="entry name" value="Sulfatase"/>
</dbReference>
<comment type="similarity">
    <text evidence="1">Belongs to the sulfatase family.</text>
</comment>
<dbReference type="InterPro" id="IPR000917">
    <property type="entry name" value="Sulfatase_N"/>
</dbReference>
<dbReference type="CDD" id="cd16148">
    <property type="entry name" value="sulfatase_like"/>
    <property type="match status" value="1"/>
</dbReference>
<protein>
    <submittedName>
        <fullName evidence="3">Sulfatase</fullName>
    </submittedName>
</protein>
<comment type="caution">
    <text evidence="3">The sequence shown here is derived from an EMBL/GenBank/DDBJ whole genome shotgun (WGS) entry which is preliminary data.</text>
</comment>
<dbReference type="PANTHER" id="PTHR42693:SF33">
    <property type="entry name" value="ARYLSULFATASE"/>
    <property type="match status" value="1"/>
</dbReference>
<evidence type="ECO:0000259" key="2">
    <source>
        <dbReference type="Pfam" id="PF00884"/>
    </source>
</evidence>
<sequence>MNVILVIMDTLRRDHLSCYGTEKSSSHLSKTIETPNLDKFAARGTIFDQAYLGSFPCMPARRDFWTGRYEFPFRGWGPLEDDDLEMFHLLQNKGFINMLVSDHYHILEQDAGNYHFGFNGWDMIRGQEHDPYVTEPLEDGTKEDLDHTRSGAWYLHQKNIHGQQRVEEDLYAPRVFRRAVSWLENNANPKVRENRPFCLLVECFDPHEPWDPPFHRVESFNPGYQDKFPHSPVYGTAERFTEVEIKQMRAMYSAELTLVDHWFGHFMNTIDQLNLWEDTLMIVTTDHGFFLGEHNLIGKPDLVPLYNEMSHIPLLAYHPEGKPGTHSKELVQLVDIFPTVNDALNIKLPTKVDQNKPIVGRGHRKAWEGVREQTLTLHGKSLVPFLKGNNEKIRNIAVTGKFGDIIRVTDGEWSLYLSPDKDRSLYWYGKREPGRTFTARRSSYDPQEGRYNMLPYPFHKENELYNLVEDPTEENNVISEKSNEEKRLRALFLNWLKEIEAPSEVAIRYGCDKIL</sequence>
<feature type="domain" description="Sulfatase N-terminal" evidence="2">
    <location>
        <begin position="2"/>
        <end position="346"/>
    </location>
</feature>
<dbReference type="Proteomes" id="UP001589838">
    <property type="component" value="Unassembled WGS sequence"/>
</dbReference>
<accession>A0ABV6KFL1</accession>
<reference evidence="3 4" key="1">
    <citation type="submission" date="2024-09" db="EMBL/GenBank/DDBJ databases">
        <authorList>
            <person name="Sun Q."/>
            <person name="Mori K."/>
        </authorList>
    </citation>
    <scope>NUCLEOTIDE SEQUENCE [LARGE SCALE GENOMIC DNA]</scope>
    <source>
        <strain evidence="3 4">NCAIM B.02610</strain>
    </source>
</reference>
<evidence type="ECO:0000313" key="3">
    <source>
        <dbReference type="EMBL" id="MFC0472101.1"/>
    </source>
</evidence>
<evidence type="ECO:0000256" key="1">
    <source>
        <dbReference type="ARBA" id="ARBA00008779"/>
    </source>
</evidence>
<proteinExistence type="inferred from homology"/>
<dbReference type="RefSeq" id="WP_335960626.1">
    <property type="nucleotide sequence ID" value="NZ_JAXBLX010000011.1"/>
</dbReference>
<keyword evidence="4" id="KW-1185">Reference proteome</keyword>
<dbReference type="Pfam" id="PF00884">
    <property type="entry name" value="Sulfatase"/>
    <property type="match status" value="1"/>
</dbReference>
<dbReference type="Gene3D" id="3.40.720.10">
    <property type="entry name" value="Alkaline Phosphatase, subunit A"/>
    <property type="match status" value="1"/>
</dbReference>
<gene>
    <name evidence="3" type="ORF">ACFFHM_16740</name>
</gene>
<organism evidence="3 4">
    <name type="scientific">Halalkalibacter kiskunsagensis</name>
    <dbReference type="NCBI Taxonomy" id="1548599"/>
    <lineage>
        <taxon>Bacteria</taxon>
        <taxon>Bacillati</taxon>
        <taxon>Bacillota</taxon>
        <taxon>Bacilli</taxon>
        <taxon>Bacillales</taxon>
        <taxon>Bacillaceae</taxon>
        <taxon>Halalkalibacter</taxon>
    </lineage>
</organism>
<dbReference type="EMBL" id="JBHLUX010000039">
    <property type="protein sequence ID" value="MFC0472101.1"/>
    <property type="molecule type" value="Genomic_DNA"/>
</dbReference>
<name>A0ABV6KFL1_9BACI</name>